<evidence type="ECO:0000256" key="11">
    <source>
        <dbReference type="RuleBase" id="RU003836"/>
    </source>
</evidence>
<dbReference type="NCBIfam" id="TIGR00417">
    <property type="entry name" value="speE"/>
    <property type="match status" value="1"/>
</dbReference>
<evidence type="ECO:0000256" key="6">
    <source>
        <dbReference type="ARBA" id="ARBA00022729"/>
    </source>
</evidence>
<dbReference type="GO" id="GO:0030247">
    <property type="term" value="F:polysaccharide binding"/>
    <property type="evidence" value="ECO:0007669"/>
    <property type="project" value="InterPro"/>
</dbReference>
<dbReference type="GO" id="GO:0005829">
    <property type="term" value="C:cytosol"/>
    <property type="evidence" value="ECO:0007669"/>
    <property type="project" value="TreeGrafter"/>
</dbReference>
<proteinExistence type="inferred from homology"/>
<dbReference type="InterPro" id="IPR001045">
    <property type="entry name" value="Spermi_synthase"/>
</dbReference>
<dbReference type="Gene3D" id="2.30.140.10">
    <property type="entry name" value="Spermidine synthase, tetramerisation domain"/>
    <property type="match status" value="1"/>
</dbReference>
<evidence type="ECO:0000256" key="10">
    <source>
        <dbReference type="PROSITE-ProRule" id="PRU00354"/>
    </source>
</evidence>
<dbReference type="EC" id="2.5.1.16" evidence="4"/>
<comment type="subcellular location">
    <subcellularLocation>
        <location evidence="1">Membrane</location>
        <topology evidence="1">Single-pass membrane protein</topology>
    </subcellularLocation>
</comment>
<dbReference type="SUPFAM" id="SSF53335">
    <property type="entry name" value="S-adenosyl-L-methionine-dependent methyltransferases"/>
    <property type="match status" value="1"/>
</dbReference>
<dbReference type="GO" id="GO:0004766">
    <property type="term" value="F:spermidine synthase activity"/>
    <property type="evidence" value="ECO:0007669"/>
    <property type="project" value="UniProtKB-EC"/>
</dbReference>
<keyword evidence="12" id="KW-0472">Membrane</keyword>
<dbReference type="InterPro" id="IPR025287">
    <property type="entry name" value="WAK_GUB"/>
</dbReference>
<evidence type="ECO:0000256" key="7">
    <source>
        <dbReference type="ARBA" id="ARBA00023066"/>
    </source>
</evidence>
<evidence type="ECO:0000256" key="4">
    <source>
        <dbReference type="ARBA" id="ARBA00012455"/>
    </source>
</evidence>
<keyword evidence="7" id="KW-0745">Spermidine biosynthesis</keyword>
<evidence type="ECO:0000313" key="16">
    <source>
        <dbReference type="Proteomes" id="UP000834106"/>
    </source>
</evidence>
<dbReference type="InterPro" id="IPR037163">
    <property type="entry name" value="Spermidine_synt_N_sf"/>
</dbReference>
<keyword evidence="8 10" id="KW-0620">Polyamine biosynthesis</keyword>
<keyword evidence="12" id="KW-0812">Transmembrane</keyword>
<organism evidence="15 16">
    <name type="scientific">Fraxinus pennsylvanica</name>
    <dbReference type="NCBI Taxonomy" id="56036"/>
    <lineage>
        <taxon>Eukaryota</taxon>
        <taxon>Viridiplantae</taxon>
        <taxon>Streptophyta</taxon>
        <taxon>Embryophyta</taxon>
        <taxon>Tracheophyta</taxon>
        <taxon>Spermatophyta</taxon>
        <taxon>Magnoliopsida</taxon>
        <taxon>eudicotyledons</taxon>
        <taxon>Gunneridae</taxon>
        <taxon>Pentapetalae</taxon>
        <taxon>asterids</taxon>
        <taxon>lamiids</taxon>
        <taxon>Lamiales</taxon>
        <taxon>Oleaceae</taxon>
        <taxon>Oleeae</taxon>
        <taxon>Fraxinus</taxon>
    </lineage>
</organism>
<dbReference type="NCBIfam" id="NF002010">
    <property type="entry name" value="PRK00811.1"/>
    <property type="match status" value="1"/>
</dbReference>
<dbReference type="InterPro" id="IPR030374">
    <property type="entry name" value="PABS"/>
</dbReference>
<keyword evidence="5 10" id="KW-0808">Transferase</keyword>
<comment type="catalytic activity">
    <reaction evidence="9">
        <text>S-adenosyl 3-(methylsulfanyl)propylamine + putrescine = S-methyl-5'-thioadenosine + spermidine + H(+)</text>
        <dbReference type="Rhea" id="RHEA:12721"/>
        <dbReference type="ChEBI" id="CHEBI:15378"/>
        <dbReference type="ChEBI" id="CHEBI:17509"/>
        <dbReference type="ChEBI" id="CHEBI:57443"/>
        <dbReference type="ChEBI" id="CHEBI:57834"/>
        <dbReference type="ChEBI" id="CHEBI:326268"/>
        <dbReference type="EC" id="2.5.1.16"/>
    </reaction>
</comment>
<feature type="signal peptide" evidence="13">
    <location>
        <begin position="1"/>
        <end position="25"/>
    </location>
</feature>
<accession>A0AAD2DQG6</accession>
<feature type="chain" id="PRO_5041933144" description="spermidine synthase" evidence="13">
    <location>
        <begin position="26"/>
        <end position="787"/>
    </location>
</feature>
<dbReference type="Pfam" id="PF13947">
    <property type="entry name" value="GUB_WAK_bind"/>
    <property type="match status" value="1"/>
</dbReference>
<dbReference type="FunFam" id="2.30.140.10:FF:000003">
    <property type="entry name" value="Spermidine synthase 1"/>
    <property type="match status" value="1"/>
</dbReference>
<evidence type="ECO:0000259" key="14">
    <source>
        <dbReference type="PROSITE" id="PS51006"/>
    </source>
</evidence>
<keyword evidence="6 13" id="KW-0732">Signal</keyword>
<keyword evidence="16" id="KW-1185">Reference proteome</keyword>
<dbReference type="EMBL" id="OU503040">
    <property type="protein sequence ID" value="CAI9762474.1"/>
    <property type="molecule type" value="Genomic_DNA"/>
</dbReference>
<dbReference type="PROSITE" id="PS51006">
    <property type="entry name" value="PABS_2"/>
    <property type="match status" value="1"/>
</dbReference>
<feature type="active site" description="Proton acceptor" evidence="10">
    <location>
        <position position="553"/>
    </location>
</feature>
<feature type="domain" description="PABS" evidence="14">
    <location>
        <begin position="383"/>
        <end position="634"/>
    </location>
</feature>
<dbReference type="InterPro" id="IPR029063">
    <property type="entry name" value="SAM-dependent_MTases_sf"/>
</dbReference>
<dbReference type="PANTHER" id="PTHR11558">
    <property type="entry name" value="SPERMIDINE/SPERMINE SYNTHASE"/>
    <property type="match status" value="1"/>
</dbReference>
<dbReference type="Proteomes" id="UP000834106">
    <property type="component" value="Chromosome 5"/>
</dbReference>
<keyword evidence="12" id="KW-1133">Transmembrane helix</keyword>
<dbReference type="FunFam" id="3.40.50.150:FF:000048">
    <property type="entry name" value="Spermidine synthase 1"/>
    <property type="match status" value="1"/>
</dbReference>
<comment type="pathway">
    <text evidence="2">Amine and polyamine biosynthesis; spermidine biosynthesis; spermidine from putrescine: step 1/1.</text>
</comment>
<dbReference type="Gene3D" id="3.40.50.150">
    <property type="entry name" value="Vaccinia Virus protein VP39"/>
    <property type="match status" value="1"/>
</dbReference>
<dbReference type="PROSITE" id="PS01330">
    <property type="entry name" value="PABS_1"/>
    <property type="match status" value="1"/>
</dbReference>
<dbReference type="InterPro" id="IPR035246">
    <property type="entry name" value="Spermidine_synt_N"/>
</dbReference>
<dbReference type="Pfam" id="PF17284">
    <property type="entry name" value="Spermine_synt_N"/>
    <property type="match status" value="1"/>
</dbReference>
<dbReference type="HAMAP" id="MF_00198">
    <property type="entry name" value="Spermidine_synth"/>
    <property type="match status" value="1"/>
</dbReference>
<evidence type="ECO:0000256" key="12">
    <source>
        <dbReference type="SAM" id="Phobius"/>
    </source>
</evidence>
<gene>
    <name evidence="15" type="ORF">FPE_LOCUS9904</name>
</gene>
<dbReference type="GO" id="GO:0008295">
    <property type="term" value="P:spermidine biosynthetic process"/>
    <property type="evidence" value="ECO:0007669"/>
    <property type="project" value="UniProtKB-KW"/>
</dbReference>
<evidence type="ECO:0000256" key="1">
    <source>
        <dbReference type="ARBA" id="ARBA00004167"/>
    </source>
</evidence>
<dbReference type="PANTHER" id="PTHR11558:SF25">
    <property type="entry name" value="SPERMINE SYNTHASE"/>
    <property type="match status" value="1"/>
</dbReference>
<dbReference type="CDD" id="cd02440">
    <property type="entry name" value="AdoMet_MTases"/>
    <property type="match status" value="1"/>
</dbReference>
<evidence type="ECO:0000313" key="15">
    <source>
        <dbReference type="EMBL" id="CAI9762474.1"/>
    </source>
</evidence>
<reference evidence="15" key="1">
    <citation type="submission" date="2023-05" db="EMBL/GenBank/DDBJ databases">
        <authorList>
            <person name="Huff M."/>
        </authorList>
    </citation>
    <scope>NUCLEOTIDE SEQUENCE</scope>
</reference>
<evidence type="ECO:0000256" key="8">
    <source>
        <dbReference type="ARBA" id="ARBA00023115"/>
    </source>
</evidence>
<dbReference type="GO" id="GO:0016020">
    <property type="term" value="C:membrane"/>
    <property type="evidence" value="ECO:0007669"/>
    <property type="project" value="UniProtKB-SubCell"/>
</dbReference>
<dbReference type="Pfam" id="PF01564">
    <property type="entry name" value="Spermine_synth"/>
    <property type="match status" value="1"/>
</dbReference>
<evidence type="ECO:0000256" key="2">
    <source>
        <dbReference type="ARBA" id="ARBA00005123"/>
    </source>
</evidence>
<comment type="similarity">
    <text evidence="3 11">Belongs to the spermidine/spermine synthase family.</text>
</comment>
<dbReference type="InterPro" id="IPR030373">
    <property type="entry name" value="PABS_CS"/>
</dbReference>
<evidence type="ECO:0000256" key="3">
    <source>
        <dbReference type="ARBA" id="ARBA00007867"/>
    </source>
</evidence>
<evidence type="ECO:0000256" key="13">
    <source>
        <dbReference type="SAM" id="SignalP"/>
    </source>
</evidence>
<name>A0AAD2DQG6_9LAMI</name>
<protein>
    <recommendedName>
        <fullName evidence="4">spermidine synthase</fullName>
        <ecNumber evidence="4">2.5.1.16</ecNumber>
    </recommendedName>
</protein>
<dbReference type="AlphaFoldDB" id="A0AAD2DQG6"/>
<evidence type="ECO:0000256" key="9">
    <source>
        <dbReference type="ARBA" id="ARBA00049307"/>
    </source>
</evidence>
<evidence type="ECO:0000256" key="5">
    <source>
        <dbReference type="ARBA" id="ARBA00022679"/>
    </source>
</evidence>
<feature type="transmembrane region" description="Helical" evidence="12">
    <location>
        <begin position="297"/>
        <end position="320"/>
    </location>
</feature>
<sequence length="787" mass="89454">MLGETFLLECLSALILIQLLQTSSASHNTQCNPSACGRIPNISYPFRLRGDRKHCGHSSYELVCENNITSLYLNSHKYHLQAINYHNFTIRLVDAALKNDTCSFPQNSLFQYNFTNNFPYTISSYKQRKPRILAKVALPITFVSCPYPFNSSVFSETARCSHKVYAFNDSNSSTRRYTYVKAGDLNVTDVRDMCSIDLIVMTSWPFKDANNLSLSEIRGSLLYGFELSCICKKEKSCYIGVDETGSIQYYSIGIPRWSNVIYWITEIFGYYCTRIRSSRMSMAFAGIRSIFWCLVEYFIPLYIGARILIGVPFLFGLLIYKFRRRHLSMFDAIESAVIYIQFFKQFSSDLFLGIFSVKRLDPEEKIIIYGGRRRKRCHSTVVSGWFSELLSSSDKALKEYYFNNPMWPGEAHSLKVEKILFKEKSEYQEVMVFESSVYGKVLVLDGIVQLTEKDECAYQEMITHLPLCSIESPKNVLVVGGGDGGVLREIARHSSVELIDICEIDKMVIDVSKEFFPELALGFEDPRVRLSVGDAVEFLRQAAEGKYDAIIVDSSDPVGPAQELVEKPFFENLARALRPGGVLCNMAESMWLHTHLIQDMISICRETFKGSVHYAWTSVPTYPSGVIGFLLCSTEGPPVDFKNPINPIEKIEGALQHRRELRFYNSEIHKAAFCLPSFVKKEGNLAIVSSNFTSPNFYQNCTYLPYKLHAKNLASRNHIFLFGSQRGNLALRTVVCAVPNEQDDSERWVSHNFADDSVVIHPLDDENSQDPCFASQLHQALISSKSL</sequence>